<proteinExistence type="inferred from homology"/>
<comment type="similarity">
    <text evidence="1">Belongs to the SNF7 family.</text>
</comment>
<feature type="coiled-coil region" evidence="4">
    <location>
        <begin position="75"/>
        <end position="132"/>
    </location>
</feature>
<reference evidence="6 7" key="1">
    <citation type="journal article" date="2016" name="Genome Biol. Evol.">
        <title>Gene Family Evolution Reflects Adaptation to Soil Environmental Stressors in the Genome of the Collembolan Orchesella cincta.</title>
        <authorList>
            <person name="Faddeeva-Vakhrusheva A."/>
            <person name="Derks M.F."/>
            <person name="Anvar S.Y."/>
            <person name="Agamennone V."/>
            <person name="Suring W."/>
            <person name="Smit S."/>
            <person name="van Straalen N.M."/>
            <person name="Roelofs D."/>
        </authorList>
    </citation>
    <scope>NUCLEOTIDE SEQUENCE [LARGE SCALE GENOMIC DNA]</scope>
    <source>
        <tissue evidence="6">Mixed pool</tissue>
    </source>
</reference>
<dbReference type="EMBL" id="LJIJ01001830">
    <property type="protein sequence ID" value="ODM90716.1"/>
    <property type="molecule type" value="Genomic_DNA"/>
</dbReference>
<feature type="region of interest" description="Disordered" evidence="5">
    <location>
        <begin position="232"/>
        <end position="276"/>
    </location>
</feature>
<dbReference type="Proteomes" id="UP000094527">
    <property type="component" value="Unassembled WGS sequence"/>
</dbReference>
<dbReference type="PANTHER" id="PTHR22761:SF12">
    <property type="entry name" value="CHARGED MULTIVESICULAR BODY PROTEIN 5"/>
    <property type="match status" value="1"/>
</dbReference>
<evidence type="ECO:0000256" key="1">
    <source>
        <dbReference type="ARBA" id="ARBA00006190"/>
    </source>
</evidence>
<dbReference type="GO" id="GO:0032511">
    <property type="term" value="P:late endosome to vacuole transport via multivesicular body sorting pathway"/>
    <property type="evidence" value="ECO:0007669"/>
    <property type="project" value="TreeGrafter"/>
</dbReference>
<dbReference type="GO" id="GO:0006900">
    <property type="term" value="P:vesicle budding from membrane"/>
    <property type="evidence" value="ECO:0007669"/>
    <property type="project" value="TreeGrafter"/>
</dbReference>
<evidence type="ECO:0000313" key="7">
    <source>
        <dbReference type="Proteomes" id="UP000094527"/>
    </source>
</evidence>
<dbReference type="OMA" id="GVKQMQK"/>
<dbReference type="Gene3D" id="6.10.250.1710">
    <property type="match status" value="1"/>
</dbReference>
<keyword evidence="2 4" id="KW-0175">Coiled coil</keyword>
<accession>A0A1D2MCJ2</accession>
<evidence type="ECO:0000256" key="5">
    <source>
        <dbReference type="SAM" id="MobiDB-lite"/>
    </source>
</evidence>
<dbReference type="InterPro" id="IPR005024">
    <property type="entry name" value="Snf7_fam"/>
</dbReference>
<evidence type="ECO:0000256" key="4">
    <source>
        <dbReference type="SAM" id="Coils"/>
    </source>
</evidence>
<keyword evidence="7" id="KW-1185">Reference proteome</keyword>
<evidence type="ECO:0000256" key="2">
    <source>
        <dbReference type="ARBA" id="ARBA00023054"/>
    </source>
</evidence>
<dbReference type="GO" id="GO:0005771">
    <property type="term" value="C:multivesicular body"/>
    <property type="evidence" value="ECO:0007669"/>
    <property type="project" value="TreeGrafter"/>
</dbReference>
<feature type="compositionally biased region" description="Basic and acidic residues" evidence="5">
    <location>
        <begin position="247"/>
        <end position="259"/>
    </location>
</feature>
<dbReference type="STRING" id="48709.A0A1D2MCJ2"/>
<dbReference type="AlphaFoldDB" id="A0A1D2MCJ2"/>
<gene>
    <name evidence="6" type="ORF">Ocin01_15969</name>
</gene>
<sequence length="276" mass="30980">MVEVEDLKVAERRIHVMNKWITHHHIQLMVRTNTDANGLELHTSDFTKGKNFVKMNRLFGKGKPKEPGPDLGSCISNVDKKAEDIEKKSAQCEAELRKIREQMKKMREGPAKNALKQKALRVLQRKKAYETQADGLRQQSFNMEQATMAIQSAKDTQVVVGAMKTGLQEMKKEYKKINIDNIEDLQDELADVLEMSEEVQEALGRSYNMPDVDEDELEAELDALGDEIALDDDSSYLDDAINAPNAPDKDPSHGEKSRTAEGVAVDEFGLPQVPAT</sequence>
<evidence type="ECO:0000256" key="3">
    <source>
        <dbReference type="ARBA" id="ARBA00041078"/>
    </source>
</evidence>
<dbReference type="Gene3D" id="1.10.287.1060">
    <property type="entry name" value="ESAT-6-like"/>
    <property type="match status" value="1"/>
</dbReference>
<organism evidence="6 7">
    <name type="scientific">Orchesella cincta</name>
    <name type="common">Springtail</name>
    <name type="synonym">Podura cincta</name>
    <dbReference type="NCBI Taxonomy" id="48709"/>
    <lineage>
        <taxon>Eukaryota</taxon>
        <taxon>Metazoa</taxon>
        <taxon>Ecdysozoa</taxon>
        <taxon>Arthropoda</taxon>
        <taxon>Hexapoda</taxon>
        <taxon>Collembola</taxon>
        <taxon>Entomobryomorpha</taxon>
        <taxon>Entomobryoidea</taxon>
        <taxon>Orchesellidae</taxon>
        <taxon>Orchesellinae</taxon>
        <taxon>Orchesella</taxon>
    </lineage>
</organism>
<name>A0A1D2MCJ2_ORCCI</name>
<evidence type="ECO:0000313" key="6">
    <source>
        <dbReference type="EMBL" id="ODM90716.1"/>
    </source>
</evidence>
<dbReference type="Pfam" id="PF03357">
    <property type="entry name" value="Snf7"/>
    <property type="match status" value="1"/>
</dbReference>
<comment type="caution">
    <text evidence="6">The sequence shown here is derived from an EMBL/GenBank/DDBJ whole genome shotgun (WGS) entry which is preliminary data.</text>
</comment>
<dbReference type="PANTHER" id="PTHR22761">
    <property type="entry name" value="CHARGED MULTIVESICULAR BODY PROTEIN"/>
    <property type="match status" value="1"/>
</dbReference>
<dbReference type="OrthoDB" id="3973241at2759"/>
<protein>
    <recommendedName>
        <fullName evidence="3">Charged multivesicular body protein 5</fullName>
    </recommendedName>
</protein>